<keyword evidence="2" id="KW-0732">Signal</keyword>
<accession>A0A5B9EDD9</accession>
<dbReference type="EMBL" id="CP042806">
    <property type="protein sequence ID" value="QEE28411.1"/>
    <property type="molecule type" value="Genomic_DNA"/>
</dbReference>
<dbReference type="OrthoDB" id="5345472at2"/>
<dbReference type="InterPro" id="IPR023887">
    <property type="entry name" value="QH-AmDH_asu"/>
</dbReference>
<dbReference type="Gene3D" id="2.40.128.120">
    <property type="entry name" value="Quinohemoprotein amine dehydrogenase alpha subunit, domain 2"/>
    <property type="match status" value="1"/>
</dbReference>
<evidence type="ECO:0000313" key="8">
    <source>
        <dbReference type="Proteomes" id="UP000321820"/>
    </source>
</evidence>
<evidence type="ECO:0000256" key="2">
    <source>
        <dbReference type="SAM" id="SignalP"/>
    </source>
</evidence>
<feature type="domain" description="Quinohemoprotein amine dehydrogenase alpha subunit" evidence="5">
    <location>
        <begin position="458"/>
        <end position="587"/>
    </location>
</feature>
<dbReference type="RefSeq" id="WP_147647601.1">
    <property type="nucleotide sequence ID" value="NZ_CP042806.1"/>
</dbReference>
<dbReference type="Gene3D" id="2.60.40.10">
    <property type="entry name" value="Immunoglobulins"/>
    <property type="match status" value="2"/>
</dbReference>
<protein>
    <submittedName>
        <fullName evidence="7">Quinohemoprotein amine dehydrogenase subunit alpha</fullName>
    </submittedName>
</protein>
<evidence type="ECO:0000259" key="5">
    <source>
        <dbReference type="Pfam" id="PF09100"/>
    </source>
</evidence>
<evidence type="ECO:0000259" key="6">
    <source>
        <dbReference type="Pfam" id="PF14930"/>
    </source>
</evidence>
<feature type="region of interest" description="Disordered" evidence="1">
    <location>
        <begin position="183"/>
        <end position="219"/>
    </location>
</feature>
<dbReference type="SUPFAM" id="SSF69298">
    <property type="entry name" value="Quinohemoprotein amine dehydrogenase A chain, domain 3"/>
    <property type="match status" value="1"/>
</dbReference>
<evidence type="ECO:0000259" key="3">
    <source>
        <dbReference type="Pfam" id="PF09098"/>
    </source>
</evidence>
<dbReference type="SUPFAM" id="SSF46626">
    <property type="entry name" value="Cytochrome c"/>
    <property type="match status" value="2"/>
</dbReference>
<dbReference type="Pfam" id="PF14930">
    <property type="entry name" value="Qn_am_d_aII"/>
    <property type="match status" value="1"/>
</dbReference>
<reference evidence="7 8" key="1">
    <citation type="submission" date="2019-08" db="EMBL/GenBank/DDBJ databases">
        <title>Complete genome sequence of Terriglobus albidus strain ORNL.</title>
        <authorList>
            <person name="Podar M."/>
        </authorList>
    </citation>
    <scope>NUCLEOTIDE SEQUENCE [LARGE SCALE GENOMIC DNA]</scope>
    <source>
        <strain evidence="7 8">ORNL</strain>
    </source>
</reference>
<evidence type="ECO:0000259" key="4">
    <source>
        <dbReference type="Pfam" id="PF09099"/>
    </source>
</evidence>
<dbReference type="InterPro" id="IPR013783">
    <property type="entry name" value="Ig-like_fold"/>
</dbReference>
<dbReference type="Pfam" id="PF09100">
    <property type="entry name" value="Qn_am_d_aIV"/>
    <property type="match status" value="1"/>
</dbReference>
<dbReference type="InterPro" id="IPR036909">
    <property type="entry name" value="Cyt_c-like_dom_sf"/>
</dbReference>
<keyword evidence="8" id="KW-1185">Reference proteome</keyword>
<evidence type="ECO:0000256" key="1">
    <source>
        <dbReference type="SAM" id="MobiDB-lite"/>
    </source>
</evidence>
<name>A0A5B9EDD9_9BACT</name>
<dbReference type="NCBIfam" id="TIGR03908">
    <property type="entry name" value="QH_alpha"/>
    <property type="match status" value="1"/>
</dbReference>
<feature type="signal peptide" evidence="2">
    <location>
        <begin position="1"/>
        <end position="31"/>
    </location>
</feature>
<dbReference type="SUPFAM" id="SSF81296">
    <property type="entry name" value="E set domains"/>
    <property type="match status" value="1"/>
</dbReference>
<dbReference type="Gene3D" id="1.10.760.10">
    <property type="entry name" value="Cytochrome c-like domain"/>
    <property type="match status" value="1"/>
</dbReference>
<dbReference type="InterPro" id="IPR015183">
    <property type="entry name" value="QH-AmDH_asu_dom_III"/>
</dbReference>
<feature type="domain" description="Quinohemoprotein amine dehydrogenase alpha subunit" evidence="6">
    <location>
        <begin position="251"/>
        <end position="363"/>
    </location>
</feature>
<dbReference type="GO" id="GO:0020037">
    <property type="term" value="F:heme binding"/>
    <property type="evidence" value="ECO:0007669"/>
    <property type="project" value="InterPro"/>
</dbReference>
<dbReference type="AlphaFoldDB" id="A0A5B9EDD9"/>
<dbReference type="InterPro" id="IPR036718">
    <property type="entry name" value="H-AmDH_asu_dom2_sf"/>
</dbReference>
<dbReference type="GO" id="GO:0009055">
    <property type="term" value="F:electron transfer activity"/>
    <property type="evidence" value="ECO:0007669"/>
    <property type="project" value="InterPro"/>
</dbReference>
<organism evidence="7 8">
    <name type="scientific">Terriglobus albidus</name>
    <dbReference type="NCBI Taxonomy" id="1592106"/>
    <lineage>
        <taxon>Bacteria</taxon>
        <taxon>Pseudomonadati</taxon>
        <taxon>Acidobacteriota</taxon>
        <taxon>Terriglobia</taxon>
        <taxon>Terriglobales</taxon>
        <taxon>Acidobacteriaceae</taxon>
        <taxon>Terriglobus</taxon>
    </lineage>
</organism>
<dbReference type="InterPro" id="IPR009111">
    <property type="entry name" value="QH-AmDH_asu_dom2"/>
</dbReference>
<feature type="chain" id="PRO_5022856715" evidence="2">
    <location>
        <begin position="32"/>
        <end position="596"/>
    </location>
</feature>
<dbReference type="Pfam" id="PF09098">
    <property type="entry name" value="Dehyd-heme_bind"/>
    <property type="match status" value="1"/>
</dbReference>
<feature type="domain" description="Quinohemoprotein amine dehydrogenase alpha subunit" evidence="4">
    <location>
        <begin position="368"/>
        <end position="453"/>
    </location>
</feature>
<proteinExistence type="predicted"/>
<dbReference type="InterPro" id="IPR015182">
    <property type="entry name" value="QH-AmDH_asu_heme-bd_dom"/>
</dbReference>
<feature type="compositionally biased region" description="Polar residues" evidence="1">
    <location>
        <begin position="183"/>
        <end position="193"/>
    </location>
</feature>
<dbReference type="Pfam" id="PF09099">
    <property type="entry name" value="Qn_am_d_aIII"/>
    <property type="match status" value="1"/>
</dbReference>
<dbReference type="InterPro" id="IPR014756">
    <property type="entry name" value="Ig_E-set"/>
</dbReference>
<sequence>MTNIRKRTAGHTVLMLMAALTFLCSVSLSNAQQPSNGAAKPTTTPADEGLPVKDPLVQQKCGACHQADVKGNLSRISYVRTTPEGWEEAIKRMIRLNGLQVSPDEARHILRYLSDRHGLAPDEAKKTEYFVEHRMIDETPIPEIDGPCGSCHATAKPLSWRRTGDDWKLLKNMHIAFFPSAENTSFSGNQNRLGQTPGGQGGGGRGEQNARTGPDGKPIRPVDDAIAWLAKSEPLHTPEWANWETMIQQPKLEGVWFVSGKAPGKGSFHGKVTIKATETPGNFTTETSVTYLDGETYTAKGYSIVYTGYAWRGRSEAQSSAAGVGAPSKVREVMMLSRDGSKLEGRWFWGTYEEFGMDITMTRDVGAPALLDISAASLKAGTSGAKVTIYGQNLPTSITPAGIDLGSGITVTGAEAKSDSVTLTVSIAADAIPGKRAVTVNGLVLPSAIAVYDHIDFLKVTPETSLSRLGDEPHAKGYAQFEAEAYAFGPDGKAMTADDVPLGVVPATWKLEEFVASYGDDDVDFVGKLDSKTGFFTPASDGPNPKRRSMRNNYGDVWVVATYTPEGQSKPVTGRSYMVVSVPQYIQYDQPEVAGK</sequence>
<feature type="compositionally biased region" description="Gly residues" evidence="1">
    <location>
        <begin position="196"/>
        <end position="206"/>
    </location>
</feature>
<dbReference type="KEGG" id="talb:FTW19_10610"/>
<gene>
    <name evidence="7" type="primary">peaA</name>
    <name evidence="7" type="ORF">FTW19_10610</name>
</gene>
<dbReference type="Proteomes" id="UP000321820">
    <property type="component" value="Chromosome"/>
</dbReference>
<evidence type="ECO:0000313" key="7">
    <source>
        <dbReference type="EMBL" id="QEE28411.1"/>
    </source>
</evidence>
<feature type="domain" description="Quinohemoprotein amine dehydrogenase alpha subunit haem binding" evidence="3">
    <location>
        <begin position="55"/>
        <end position="187"/>
    </location>
</feature>
<dbReference type="InterPro" id="IPR015184">
    <property type="entry name" value="QH-AmDH_asu_dom_IV"/>
</dbReference>